<evidence type="ECO:0000256" key="1">
    <source>
        <dbReference type="SAM" id="MobiDB-lite"/>
    </source>
</evidence>
<accession>A0ABP7QT59</accession>
<evidence type="ECO:0000313" key="5">
    <source>
        <dbReference type="EMBL" id="GAA3987734.1"/>
    </source>
</evidence>
<dbReference type="Pfam" id="PF11258">
    <property type="entry name" value="DUF3048"/>
    <property type="match status" value="1"/>
</dbReference>
<dbReference type="Gene3D" id="3.50.90.10">
    <property type="entry name" value="YerB-like"/>
    <property type="match status" value="1"/>
</dbReference>
<evidence type="ECO:0000313" key="6">
    <source>
        <dbReference type="Proteomes" id="UP001500456"/>
    </source>
</evidence>
<keyword evidence="6" id="KW-1185">Reference proteome</keyword>
<dbReference type="InterPro" id="IPR021416">
    <property type="entry name" value="DUF3048_N"/>
</dbReference>
<evidence type="ECO:0000259" key="3">
    <source>
        <dbReference type="Pfam" id="PF11258"/>
    </source>
</evidence>
<dbReference type="Pfam" id="PF17479">
    <property type="entry name" value="DUF3048_C"/>
    <property type="match status" value="1"/>
</dbReference>
<sequence>MATVGMGHRARTRRAATAVALLAATAAASLAAGCTGGRGSDDGRGQLRTPAESRSEGEAESPGESPSESAAAGSVLAVKIDNARAARPHTGLNSADIVYAEQVEGGMSRLMAVYATKPPKAVGPVRSARESDLELLRQFDRPTLAFSGAQGKLMPLINEAPLVVQTPGKVSGAYYRGTDKPSPHNLYLRPDRLLSAAPGADALTTGFRYGAAPSGGQKETSRTVRFPAARFTFTWSADRDRWLVSMDGTPTVTTDGKRVAPATVVVQYVNVRKSGFQDFLGNNTPYTETVGEGTAEVLRGGRAYDVNWSRPKATEGTEFTTSDGTPVNFAKGQVWVVFAKAS</sequence>
<comment type="caution">
    <text evidence="5">The sequence shown here is derived from an EMBL/GenBank/DDBJ whole genome shotgun (WGS) entry which is preliminary data.</text>
</comment>
<reference evidence="6" key="1">
    <citation type="journal article" date="2019" name="Int. J. Syst. Evol. Microbiol.">
        <title>The Global Catalogue of Microorganisms (GCM) 10K type strain sequencing project: providing services to taxonomists for standard genome sequencing and annotation.</title>
        <authorList>
            <consortium name="The Broad Institute Genomics Platform"/>
            <consortium name="The Broad Institute Genome Sequencing Center for Infectious Disease"/>
            <person name="Wu L."/>
            <person name="Ma J."/>
        </authorList>
    </citation>
    <scope>NUCLEOTIDE SEQUENCE [LARGE SCALE GENOMIC DNA]</scope>
    <source>
        <strain evidence="6">JCM 16924</strain>
    </source>
</reference>
<evidence type="ECO:0000259" key="4">
    <source>
        <dbReference type="Pfam" id="PF17479"/>
    </source>
</evidence>
<dbReference type="InterPro" id="IPR023158">
    <property type="entry name" value="YerB-like_sf"/>
</dbReference>
<feature type="signal peptide" evidence="2">
    <location>
        <begin position="1"/>
        <end position="31"/>
    </location>
</feature>
<dbReference type="InterPro" id="IPR035328">
    <property type="entry name" value="DUF3048_C"/>
</dbReference>
<name>A0ABP7QT59_9ACTN</name>
<dbReference type="EMBL" id="BAAAZX010000004">
    <property type="protein sequence ID" value="GAA3987734.1"/>
    <property type="molecule type" value="Genomic_DNA"/>
</dbReference>
<dbReference type="Proteomes" id="UP001500456">
    <property type="component" value="Unassembled WGS sequence"/>
</dbReference>
<evidence type="ECO:0000256" key="2">
    <source>
        <dbReference type="SAM" id="SignalP"/>
    </source>
</evidence>
<keyword evidence="2" id="KW-0732">Signal</keyword>
<protein>
    <submittedName>
        <fullName evidence="5">DUF3048 domain-containing protein</fullName>
    </submittedName>
</protein>
<dbReference type="SUPFAM" id="SSF159774">
    <property type="entry name" value="YerB-like"/>
    <property type="match status" value="1"/>
</dbReference>
<gene>
    <name evidence="5" type="ORF">GCM10022232_21350</name>
</gene>
<feature type="region of interest" description="Disordered" evidence="1">
    <location>
        <begin position="32"/>
        <end position="72"/>
    </location>
</feature>
<feature type="domain" description="DUF3048" evidence="3">
    <location>
        <begin position="67"/>
        <end position="199"/>
    </location>
</feature>
<feature type="domain" description="DUF3048" evidence="4">
    <location>
        <begin position="223"/>
        <end position="336"/>
    </location>
</feature>
<feature type="compositionally biased region" description="Low complexity" evidence="1">
    <location>
        <begin position="60"/>
        <end position="72"/>
    </location>
</feature>
<feature type="chain" id="PRO_5046650772" evidence="2">
    <location>
        <begin position="32"/>
        <end position="342"/>
    </location>
</feature>
<proteinExistence type="predicted"/>
<organism evidence="5 6">
    <name type="scientific">Streptomyces plumbiresistens</name>
    <dbReference type="NCBI Taxonomy" id="511811"/>
    <lineage>
        <taxon>Bacteria</taxon>
        <taxon>Bacillati</taxon>
        <taxon>Actinomycetota</taxon>
        <taxon>Actinomycetes</taxon>
        <taxon>Kitasatosporales</taxon>
        <taxon>Streptomycetaceae</taxon>
        <taxon>Streptomyces</taxon>
    </lineage>
</organism>
<feature type="compositionally biased region" description="Basic and acidic residues" evidence="1">
    <location>
        <begin position="39"/>
        <end position="57"/>
    </location>
</feature>